<reference evidence="1" key="2">
    <citation type="submission" date="2022-01" db="EMBL/GenBank/DDBJ databases">
        <authorList>
            <person name="Yamashiro T."/>
            <person name="Shiraishi A."/>
            <person name="Satake H."/>
            <person name="Nakayama K."/>
        </authorList>
    </citation>
    <scope>NUCLEOTIDE SEQUENCE</scope>
</reference>
<sequence length="223" mass="25009">MHVTGDDNLLVNLKFVPKGENDEVFGMPIPKELITKAIQQSPYYQQYREMPVKEKASKPSPIKKIQKGKVSIMLKEKRLSWLMMKKFNRLLNLMWMITIYNESNSLGLIPNQVPATNYVPLTNKDLEILFQLMFDDYFELPRANEPVPTATTIYAQAVSMSASIFTTIAQDAPSISMSPSSSNIQASVLHQGVAVGPNVKDNPFVHAVPHPSFNPIIGEPDYA</sequence>
<reference evidence="1" key="1">
    <citation type="journal article" date="2022" name="Int. J. Mol. Sci.">
        <title>Draft Genome of Tanacetum Coccineum: Genomic Comparison of Closely Related Tanacetum-Family Plants.</title>
        <authorList>
            <person name="Yamashiro T."/>
            <person name="Shiraishi A."/>
            <person name="Nakayama K."/>
            <person name="Satake H."/>
        </authorList>
    </citation>
    <scope>NUCLEOTIDE SEQUENCE</scope>
</reference>
<name>A0ABQ4ZRJ6_9ASTR</name>
<proteinExistence type="predicted"/>
<dbReference type="EMBL" id="BQNB010011615">
    <property type="protein sequence ID" value="GJS92909.1"/>
    <property type="molecule type" value="Genomic_DNA"/>
</dbReference>
<accession>A0ABQ4ZRJ6</accession>
<keyword evidence="2" id="KW-1185">Reference proteome</keyword>
<organism evidence="1 2">
    <name type="scientific">Tanacetum coccineum</name>
    <dbReference type="NCBI Taxonomy" id="301880"/>
    <lineage>
        <taxon>Eukaryota</taxon>
        <taxon>Viridiplantae</taxon>
        <taxon>Streptophyta</taxon>
        <taxon>Embryophyta</taxon>
        <taxon>Tracheophyta</taxon>
        <taxon>Spermatophyta</taxon>
        <taxon>Magnoliopsida</taxon>
        <taxon>eudicotyledons</taxon>
        <taxon>Gunneridae</taxon>
        <taxon>Pentapetalae</taxon>
        <taxon>asterids</taxon>
        <taxon>campanulids</taxon>
        <taxon>Asterales</taxon>
        <taxon>Asteraceae</taxon>
        <taxon>Asteroideae</taxon>
        <taxon>Anthemideae</taxon>
        <taxon>Anthemidinae</taxon>
        <taxon>Tanacetum</taxon>
    </lineage>
</organism>
<protein>
    <submittedName>
        <fullName evidence="1">Uncharacterized protein</fullName>
    </submittedName>
</protein>
<gene>
    <name evidence="1" type="ORF">Tco_0799877</name>
</gene>
<evidence type="ECO:0000313" key="2">
    <source>
        <dbReference type="Proteomes" id="UP001151760"/>
    </source>
</evidence>
<dbReference type="Proteomes" id="UP001151760">
    <property type="component" value="Unassembled WGS sequence"/>
</dbReference>
<comment type="caution">
    <text evidence="1">The sequence shown here is derived from an EMBL/GenBank/DDBJ whole genome shotgun (WGS) entry which is preliminary data.</text>
</comment>
<evidence type="ECO:0000313" key="1">
    <source>
        <dbReference type="EMBL" id="GJS92909.1"/>
    </source>
</evidence>